<protein>
    <submittedName>
        <fullName evidence="1">Uncharacterized protein</fullName>
    </submittedName>
</protein>
<reference evidence="1" key="1">
    <citation type="submission" date="2015-07" db="EMBL/GenBank/DDBJ databases">
        <title>MeaNS - Measles Nucleotide Surveillance Program.</title>
        <authorList>
            <person name="Tran T."/>
            <person name="Druce J."/>
        </authorList>
    </citation>
    <scope>NUCLEOTIDE SEQUENCE</scope>
    <source>
        <strain evidence="1">UCB-OBI-ISO-001</strain>
        <tissue evidence="1">Gonad</tissue>
    </source>
</reference>
<feature type="non-terminal residue" evidence="1">
    <location>
        <position position="108"/>
    </location>
</feature>
<sequence>MAETRRRAIVFVVFKHVQPCLSRGHVPVLHSEPRCKYDMQRSVKSYIVNKLKGVGMVCVKICVCIRACLSFAYVFCEYVRVCESDFCISYFSICQYTPVYVDVFACLC</sequence>
<accession>A0A0L8GDB1</accession>
<evidence type="ECO:0000313" key="1">
    <source>
        <dbReference type="EMBL" id="KOF75006.1"/>
    </source>
</evidence>
<gene>
    <name evidence="1" type="ORF">OCBIM_22035412mg</name>
</gene>
<dbReference type="AlphaFoldDB" id="A0A0L8GDB1"/>
<organism evidence="1">
    <name type="scientific">Octopus bimaculoides</name>
    <name type="common">California two-spotted octopus</name>
    <dbReference type="NCBI Taxonomy" id="37653"/>
    <lineage>
        <taxon>Eukaryota</taxon>
        <taxon>Metazoa</taxon>
        <taxon>Spiralia</taxon>
        <taxon>Lophotrochozoa</taxon>
        <taxon>Mollusca</taxon>
        <taxon>Cephalopoda</taxon>
        <taxon>Coleoidea</taxon>
        <taxon>Octopodiformes</taxon>
        <taxon>Octopoda</taxon>
        <taxon>Incirrata</taxon>
        <taxon>Octopodidae</taxon>
        <taxon>Octopus</taxon>
    </lineage>
</organism>
<proteinExistence type="predicted"/>
<dbReference type="EMBL" id="KQ422367">
    <property type="protein sequence ID" value="KOF75006.1"/>
    <property type="molecule type" value="Genomic_DNA"/>
</dbReference>
<name>A0A0L8GDB1_OCTBM</name>